<dbReference type="Proteomes" id="UP000217790">
    <property type="component" value="Unassembled WGS sequence"/>
</dbReference>
<dbReference type="InterPro" id="IPR036412">
    <property type="entry name" value="HAD-like_sf"/>
</dbReference>
<proteinExistence type="predicted"/>
<dbReference type="SUPFAM" id="SSF56784">
    <property type="entry name" value="HAD-like"/>
    <property type="match status" value="1"/>
</dbReference>
<dbReference type="Gene3D" id="3.40.50.1000">
    <property type="entry name" value="HAD superfamily/HAD-like"/>
    <property type="match status" value="1"/>
</dbReference>
<dbReference type="InParanoid" id="A0A2H3E3P4"/>
<reference evidence="2" key="1">
    <citation type="journal article" date="2017" name="Nat. Ecol. Evol.">
        <title>Genome expansion and lineage-specific genetic innovations in the forest pathogenic fungi Armillaria.</title>
        <authorList>
            <person name="Sipos G."/>
            <person name="Prasanna A.N."/>
            <person name="Walter M.C."/>
            <person name="O'Connor E."/>
            <person name="Balint B."/>
            <person name="Krizsan K."/>
            <person name="Kiss B."/>
            <person name="Hess J."/>
            <person name="Varga T."/>
            <person name="Slot J."/>
            <person name="Riley R."/>
            <person name="Boka B."/>
            <person name="Rigling D."/>
            <person name="Barry K."/>
            <person name="Lee J."/>
            <person name="Mihaltcheva S."/>
            <person name="LaButti K."/>
            <person name="Lipzen A."/>
            <person name="Waldron R."/>
            <person name="Moloney N.M."/>
            <person name="Sperisen C."/>
            <person name="Kredics L."/>
            <person name="Vagvoelgyi C."/>
            <person name="Patrignani A."/>
            <person name="Fitzpatrick D."/>
            <person name="Nagy I."/>
            <person name="Doyle S."/>
            <person name="Anderson J.B."/>
            <person name="Grigoriev I.V."/>
            <person name="Gueldener U."/>
            <person name="Muensterkoetter M."/>
            <person name="Nagy L.G."/>
        </authorList>
    </citation>
    <scope>NUCLEOTIDE SEQUENCE [LARGE SCALE GENOMIC DNA]</scope>
    <source>
        <strain evidence="2">Ar21-2</strain>
    </source>
</reference>
<dbReference type="AlphaFoldDB" id="A0A2H3E3P4"/>
<evidence type="ECO:0000313" key="1">
    <source>
        <dbReference type="EMBL" id="PBK95957.1"/>
    </source>
</evidence>
<evidence type="ECO:0008006" key="3">
    <source>
        <dbReference type="Google" id="ProtNLM"/>
    </source>
</evidence>
<evidence type="ECO:0000313" key="2">
    <source>
        <dbReference type="Proteomes" id="UP000217790"/>
    </source>
</evidence>
<dbReference type="OMA" id="CSQGLHG"/>
<sequence>MPIAQYDTILCDLGNFSLPLQSSHTLSTKHFRSIFSSSTWFEYETGRIAQVACYDRLGHGLSLDPADIRKAGGELHTSLRCNTNLASFLRELKDSNQGALRIFAFDGIFTSFEAGRRKSDPEFYRYTPSEASLDPSRTIFIDDKPENVLSACSQGLHGLVYRDFTEVKRALLNLLGDSVLRGQRCLESNGRNTPILCSGVAIQEKFSQLLILEMTNDR</sequence>
<keyword evidence="2" id="KW-1185">Reference proteome</keyword>
<dbReference type="InterPro" id="IPR006439">
    <property type="entry name" value="HAD-SF_hydro_IA"/>
</dbReference>
<dbReference type="NCBIfam" id="TIGR01509">
    <property type="entry name" value="HAD-SF-IA-v3"/>
    <property type="match status" value="1"/>
</dbReference>
<accession>A0A2H3E3P4</accession>
<dbReference type="PANTHER" id="PTHR43611:SF3">
    <property type="entry name" value="FLAVIN MONONUCLEOTIDE HYDROLASE 1, CHLOROPLATIC"/>
    <property type="match status" value="1"/>
</dbReference>
<dbReference type="PANTHER" id="PTHR43611">
    <property type="entry name" value="ALPHA-D-GLUCOSE 1-PHOSPHATE PHOSPHATASE"/>
    <property type="match status" value="1"/>
</dbReference>
<gene>
    <name evidence="1" type="ORF">ARMGADRAFT_1163628</name>
</gene>
<dbReference type="EMBL" id="KZ293651">
    <property type="protein sequence ID" value="PBK95957.1"/>
    <property type="molecule type" value="Genomic_DNA"/>
</dbReference>
<protein>
    <recommendedName>
        <fullName evidence="3">HAD-like protein</fullName>
    </recommendedName>
</protein>
<dbReference type="OrthoDB" id="2924209at2759"/>
<organism evidence="1 2">
    <name type="scientific">Armillaria gallica</name>
    <name type="common">Bulbous honey fungus</name>
    <name type="synonym">Armillaria bulbosa</name>
    <dbReference type="NCBI Taxonomy" id="47427"/>
    <lineage>
        <taxon>Eukaryota</taxon>
        <taxon>Fungi</taxon>
        <taxon>Dikarya</taxon>
        <taxon>Basidiomycota</taxon>
        <taxon>Agaricomycotina</taxon>
        <taxon>Agaricomycetes</taxon>
        <taxon>Agaricomycetidae</taxon>
        <taxon>Agaricales</taxon>
        <taxon>Marasmiineae</taxon>
        <taxon>Physalacriaceae</taxon>
        <taxon>Armillaria</taxon>
    </lineage>
</organism>
<dbReference type="GO" id="GO:0016791">
    <property type="term" value="F:phosphatase activity"/>
    <property type="evidence" value="ECO:0007669"/>
    <property type="project" value="UniProtKB-ARBA"/>
</dbReference>
<dbReference type="InterPro" id="IPR023214">
    <property type="entry name" value="HAD_sf"/>
</dbReference>
<name>A0A2H3E3P4_ARMGA</name>
<dbReference type="STRING" id="47427.A0A2H3E3P4"/>